<keyword evidence="2" id="KW-1185">Reference proteome</keyword>
<evidence type="ECO:0000313" key="1">
    <source>
        <dbReference type="EnsemblMetazoa" id="XP_022645529"/>
    </source>
</evidence>
<dbReference type="EnsemblMetazoa" id="XM_022789794">
    <property type="protein sequence ID" value="XP_022645529"/>
    <property type="gene ID" value="LOC111243757"/>
</dbReference>
<dbReference type="AlphaFoldDB" id="A0A7M7J7I5"/>
<dbReference type="RefSeq" id="XP_022645529.1">
    <property type="nucleotide sequence ID" value="XM_022789794.1"/>
</dbReference>
<name>A0A7M7J7I5_VARDE</name>
<accession>A0A7M7J7I5</accession>
<evidence type="ECO:0000313" key="2">
    <source>
        <dbReference type="Proteomes" id="UP000594260"/>
    </source>
</evidence>
<proteinExistence type="predicted"/>
<sequence>MPTTYTWTNTEKRIAVLETCILELDRDERECLRLRVELLLAQIDVALGNQYKHVKPMKDGDDLLSALDDAMSATKYFKRWFREYTRSDGRLHLEKYIYKGIGVAQRESKAVRKILSKMMDLLPKWLNVDISGCYCAQPHLLLDLDKGYRMAMIQGSTKVYADLEPEDVRESSQVILQVPIDPSCPMHVTVYIRERATGLRALFRRKYRKVFYDESFDPITLLGFEGTLYGKGDIELPVTVRLWPTSDCETLYQQLCVGSASRRVTSSMLL</sequence>
<protein>
    <submittedName>
        <fullName evidence="1">Uncharacterized protein</fullName>
    </submittedName>
</protein>
<dbReference type="KEGG" id="vde:111243757"/>
<dbReference type="Proteomes" id="UP000594260">
    <property type="component" value="Unplaced"/>
</dbReference>
<organism evidence="1 2">
    <name type="scientific">Varroa destructor</name>
    <name type="common">Honeybee mite</name>
    <dbReference type="NCBI Taxonomy" id="109461"/>
    <lineage>
        <taxon>Eukaryota</taxon>
        <taxon>Metazoa</taxon>
        <taxon>Ecdysozoa</taxon>
        <taxon>Arthropoda</taxon>
        <taxon>Chelicerata</taxon>
        <taxon>Arachnida</taxon>
        <taxon>Acari</taxon>
        <taxon>Parasitiformes</taxon>
        <taxon>Mesostigmata</taxon>
        <taxon>Gamasina</taxon>
        <taxon>Dermanyssoidea</taxon>
        <taxon>Varroidae</taxon>
        <taxon>Varroa</taxon>
    </lineage>
</organism>
<dbReference type="GeneID" id="111243757"/>
<dbReference type="InParanoid" id="A0A7M7J7I5"/>
<reference evidence="1" key="1">
    <citation type="submission" date="2021-01" db="UniProtKB">
        <authorList>
            <consortium name="EnsemblMetazoa"/>
        </authorList>
    </citation>
    <scope>IDENTIFICATION</scope>
</reference>
<dbReference type="OrthoDB" id="6529077at2759"/>